<comment type="caution">
    <text evidence="2">The sequence shown here is derived from an EMBL/GenBank/DDBJ whole genome shotgun (WGS) entry which is preliminary data.</text>
</comment>
<organism evidence="2 3">
    <name type="scientific">Spongiactinospora rosea</name>
    <dbReference type="NCBI Taxonomy" id="2248750"/>
    <lineage>
        <taxon>Bacteria</taxon>
        <taxon>Bacillati</taxon>
        <taxon>Actinomycetota</taxon>
        <taxon>Actinomycetes</taxon>
        <taxon>Streptosporangiales</taxon>
        <taxon>Streptosporangiaceae</taxon>
        <taxon>Spongiactinospora</taxon>
    </lineage>
</organism>
<dbReference type="Proteomes" id="UP000253303">
    <property type="component" value="Unassembled WGS sequence"/>
</dbReference>
<dbReference type="SUPFAM" id="SSF55729">
    <property type="entry name" value="Acyl-CoA N-acyltransferases (Nat)"/>
    <property type="match status" value="1"/>
</dbReference>
<dbReference type="AlphaFoldDB" id="A0A366LZQ5"/>
<dbReference type="PANTHER" id="PTHR43328:SF1">
    <property type="entry name" value="N-ACETYLTRANSFERASE DOMAIN-CONTAINING PROTEIN"/>
    <property type="match status" value="1"/>
</dbReference>
<evidence type="ECO:0000313" key="3">
    <source>
        <dbReference type="Proteomes" id="UP000253303"/>
    </source>
</evidence>
<keyword evidence="2" id="KW-0808">Transferase</keyword>
<dbReference type="GO" id="GO:0016747">
    <property type="term" value="F:acyltransferase activity, transferring groups other than amino-acyl groups"/>
    <property type="evidence" value="ECO:0007669"/>
    <property type="project" value="InterPro"/>
</dbReference>
<dbReference type="PROSITE" id="PS51186">
    <property type="entry name" value="GNAT"/>
    <property type="match status" value="1"/>
</dbReference>
<sequence>MGETESGGVRLRAVQEGDLEVFLAQEHDAEAVRRSGFAPRPEAAFMTHWTERILADPAVLVRTVTVDGEPAGHIVSWWDDDRRFVGYWLGRSHWGRGVGTLALTLFLKEEPVRPLYADPLTGNTASVRLLERLGFRRQGTVRHGDAEHTLLALHDTP</sequence>
<dbReference type="RefSeq" id="WP_113981818.1">
    <property type="nucleotide sequence ID" value="NZ_QMEY01000006.1"/>
</dbReference>
<evidence type="ECO:0000259" key="1">
    <source>
        <dbReference type="PROSITE" id="PS51186"/>
    </source>
</evidence>
<dbReference type="InterPro" id="IPR016181">
    <property type="entry name" value="Acyl_CoA_acyltransferase"/>
</dbReference>
<gene>
    <name evidence="2" type="ORF">DP939_17880</name>
</gene>
<proteinExistence type="predicted"/>
<dbReference type="PANTHER" id="PTHR43328">
    <property type="entry name" value="ACETYLTRANSFERASE-RELATED"/>
    <property type="match status" value="1"/>
</dbReference>
<dbReference type="Gene3D" id="3.40.630.30">
    <property type="match status" value="1"/>
</dbReference>
<keyword evidence="3" id="KW-1185">Reference proteome</keyword>
<dbReference type="OrthoDB" id="9801656at2"/>
<feature type="domain" description="N-acetyltransferase" evidence="1">
    <location>
        <begin position="9"/>
        <end position="156"/>
    </location>
</feature>
<dbReference type="EMBL" id="QMEY01000006">
    <property type="protein sequence ID" value="RBQ19040.1"/>
    <property type="molecule type" value="Genomic_DNA"/>
</dbReference>
<name>A0A366LZQ5_9ACTN</name>
<dbReference type="InterPro" id="IPR000182">
    <property type="entry name" value="GNAT_dom"/>
</dbReference>
<protein>
    <submittedName>
        <fullName evidence="2">GNAT family N-acetyltransferase</fullName>
    </submittedName>
</protein>
<evidence type="ECO:0000313" key="2">
    <source>
        <dbReference type="EMBL" id="RBQ19040.1"/>
    </source>
</evidence>
<dbReference type="Pfam" id="PF13302">
    <property type="entry name" value="Acetyltransf_3"/>
    <property type="match status" value="1"/>
</dbReference>
<reference evidence="2 3" key="1">
    <citation type="submission" date="2018-06" db="EMBL/GenBank/DDBJ databases">
        <title>Sphaerisporangium craniellae sp. nov., isolated from a marine sponge in the South China Sea.</title>
        <authorList>
            <person name="Li L."/>
        </authorList>
    </citation>
    <scope>NUCLEOTIDE SEQUENCE [LARGE SCALE GENOMIC DNA]</scope>
    <source>
        <strain evidence="2 3">LHW63015</strain>
    </source>
</reference>
<accession>A0A366LZQ5</accession>